<reference evidence="2" key="1">
    <citation type="submission" date="2020-06" db="EMBL/GenBank/DDBJ databases">
        <title>Isolation of Planomicrobium glaciei.</title>
        <authorList>
            <person name="Malisova L."/>
            <person name="Safrankova R."/>
            <person name="Jakubu V."/>
            <person name="Spanelova P."/>
        </authorList>
    </citation>
    <scope>NUCLEOTIDE SEQUENCE [LARGE SCALE GENOMIC DNA]</scope>
    <source>
        <strain evidence="2">NRL-ATB46093</strain>
        <plasmid evidence="2">unnamed2</plasmid>
    </source>
</reference>
<dbReference type="AlphaFoldDB" id="A0A7H8QHA9"/>
<protein>
    <submittedName>
        <fullName evidence="1">Uncharacterized protein</fullName>
    </submittedName>
</protein>
<geneLocation type="plasmid" evidence="1 2">
    <name>unnamed2</name>
</geneLocation>
<dbReference type="Proteomes" id="UP000509222">
    <property type="component" value="Plasmid unnamed2"/>
</dbReference>
<evidence type="ECO:0000313" key="1">
    <source>
        <dbReference type="EMBL" id="QKX52855.1"/>
    </source>
</evidence>
<organism evidence="1 2">
    <name type="scientific">Planococcus glaciei</name>
    <dbReference type="NCBI Taxonomy" id="459472"/>
    <lineage>
        <taxon>Bacteria</taxon>
        <taxon>Bacillati</taxon>
        <taxon>Bacillota</taxon>
        <taxon>Bacilli</taxon>
        <taxon>Bacillales</taxon>
        <taxon>Caryophanaceae</taxon>
        <taxon>Planococcus</taxon>
    </lineage>
</organism>
<sequence length="52" mass="6270">MRYIIRSSNGVVLMEENEEKLFHNKEEAEEHLSLLQLNTVEDWLIIELKKEQ</sequence>
<accession>A0A7H8QHA9</accession>
<keyword evidence="1" id="KW-0614">Plasmid</keyword>
<dbReference type="RefSeq" id="WP_176295279.1">
    <property type="nucleotide sequence ID" value="NZ_CP051179.1"/>
</dbReference>
<dbReference type="EMBL" id="CP051179">
    <property type="protein sequence ID" value="QKX52855.1"/>
    <property type="molecule type" value="Genomic_DNA"/>
</dbReference>
<keyword evidence="2" id="KW-1185">Reference proteome</keyword>
<evidence type="ECO:0000313" key="2">
    <source>
        <dbReference type="Proteomes" id="UP000509222"/>
    </source>
</evidence>
<gene>
    <name evidence="1" type="ORF">HF394_19700</name>
</gene>
<proteinExistence type="predicted"/>
<name>A0A7H8QHA9_9BACL</name>